<organism evidence="2 3">
    <name type="scientific">Diplodia seriata</name>
    <dbReference type="NCBI Taxonomy" id="420778"/>
    <lineage>
        <taxon>Eukaryota</taxon>
        <taxon>Fungi</taxon>
        <taxon>Dikarya</taxon>
        <taxon>Ascomycota</taxon>
        <taxon>Pezizomycotina</taxon>
        <taxon>Dothideomycetes</taxon>
        <taxon>Dothideomycetes incertae sedis</taxon>
        <taxon>Botryosphaeriales</taxon>
        <taxon>Botryosphaeriaceae</taxon>
        <taxon>Diplodia</taxon>
    </lineage>
</organism>
<dbReference type="GeneID" id="92004322"/>
<sequence>MQKTQERCAEVMARCNYIDQPGVRELIDMLPELMRDVMKGQGSTSSPDGVRSGVDACMPAPTQSFPPTDARSTTAGGYPCETQDAAAAAASTSQQQQQQQHKSQRSVAARHEYPRTTVPQPEHFNYAYKIPVGTTTTTTTTTDPGYFSADVESLGSSHPQQHHPAPAEEDDAENHHGGRLHPSMKQQPSYHDPSNYPTYYPSWGCSGGAMASWMQQQQQPSHVVGSSAQADRSPTDFAGGWANDGGPLCAGAEWFDGEEEEEFNLDDFIHA</sequence>
<keyword evidence="3" id="KW-1185">Reference proteome</keyword>
<feature type="compositionally biased region" description="Low complexity" evidence="1">
    <location>
        <begin position="83"/>
        <end position="107"/>
    </location>
</feature>
<proteinExistence type="predicted"/>
<feature type="region of interest" description="Disordered" evidence="1">
    <location>
        <begin position="139"/>
        <end position="193"/>
    </location>
</feature>
<comment type="caution">
    <text evidence="2">The sequence shown here is derived from an EMBL/GenBank/DDBJ whole genome shotgun (WGS) entry which is preliminary data.</text>
</comment>
<evidence type="ECO:0000313" key="2">
    <source>
        <dbReference type="EMBL" id="KAL0264290.1"/>
    </source>
</evidence>
<dbReference type="RefSeq" id="XP_066637030.1">
    <property type="nucleotide sequence ID" value="XM_066771751.1"/>
</dbReference>
<gene>
    <name evidence="2" type="ORF">SLS55_000237</name>
</gene>
<feature type="compositionally biased region" description="Polar residues" evidence="1">
    <location>
        <begin position="61"/>
        <end position="75"/>
    </location>
</feature>
<feature type="compositionally biased region" description="Polar residues" evidence="1">
    <location>
        <begin position="214"/>
        <end position="232"/>
    </location>
</feature>
<accession>A0ABR3CUM8</accession>
<protein>
    <submittedName>
        <fullName evidence="2">Uncharacterized protein</fullName>
    </submittedName>
</protein>
<feature type="region of interest" description="Disordered" evidence="1">
    <location>
        <begin position="39"/>
        <end position="124"/>
    </location>
</feature>
<dbReference type="EMBL" id="JAJVCZ030000001">
    <property type="protein sequence ID" value="KAL0264290.1"/>
    <property type="molecule type" value="Genomic_DNA"/>
</dbReference>
<evidence type="ECO:0000256" key="1">
    <source>
        <dbReference type="SAM" id="MobiDB-lite"/>
    </source>
</evidence>
<feature type="region of interest" description="Disordered" evidence="1">
    <location>
        <begin position="214"/>
        <end position="244"/>
    </location>
</feature>
<evidence type="ECO:0000313" key="3">
    <source>
        <dbReference type="Proteomes" id="UP001430584"/>
    </source>
</evidence>
<name>A0ABR3CUM8_9PEZI</name>
<dbReference type="Proteomes" id="UP001430584">
    <property type="component" value="Unassembled WGS sequence"/>
</dbReference>
<reference evidence="2 3" key="1">
    <citation type="submission" date="2024-02" db="EMBL/GenBank/DDBJ databases">
        <title>De novo assembly and annotation of 12 fungi associated with fruit tree decline syndrome in Ontario, Canada.</title>
        <authorList>
            <person name="Sulman M."/>
            <person name="Ellouze W."/>
            <person name="Ilyukhin E."/>
        </authorList>
    </citation>
    <scope>NUCLEOTIDE SEQUENCE [LARGE SCALE GENOMIC DNA]</scope>
    <source>
        <strain evidence="2 3">FDS-637</strain>
    </source>
</reference>